<proteinExistence type="predicted"/>
<keyword evidence="5" id="KW-0539">Nucleus</keyword>
<feature type="coiled-coil region" evidence="6">
    <location>
        <begin position="117"/>
        <end position="151"/>
    </location>
</feature>
<dbReference type="InParanoid" id="A0A5E4G384"/>
<dbReference type="InterPro" id="IPR036638">
    <property type="entry name" value="HLH_DNA-bd_sf"/>
</dbReference>
<dbReference type="GO" id="GO:0003677">
    <property type="term" value="F:DNA binding"/>
    <property type="evidence" value="ECO:0007669"/>
    <property type="project" value="UniProtKB-KW"/>
</dbReference>
<dbReference type="EMBL" id="CABIKO010000319">
    <property type="protein sequence ID" value="VVA34130.1"/>
    <property type="molecule type" value="Genomic_DNA"/>
</dbReference>
<dbReference type="PROSITE" id="PS50888">
    <property type="entry name" value="BHLH"/>
    <property type="match status" value="1"/>
</dbReference>
<dbReference type="InterPro" id="IPR044658">
    <property type="entry name" value="bHLH92/bHLH041-like"/>
</dbReference>
<evidence type="ECO:0000256" key="3">
    <source>
        <dbReference type="ARBA" id="ARBA00023125"/>
    </source>
</evidence>
<dbReference type="AlphaFoldDB" id="A0A5E4G384"/>
<comment type="subcellular location">
    <subcellularLocation>
        <location evidence="1">Nucleus</location>
    </subcellularLocation>
</comment>
<dbReference type="SUPFAM" id="SSF47459">
    <property type="entry name" value="HLH, helix-loop-helix DNA-binding domain"/>
    <property type="match status" value="1"/>
</dbReference>
<dbReference type="CDD" id="cd11393">
    <property type="entry name" value="bHLH_AtbHLH_like"/>
    <property type="match status" value="1"/>
</dbReference>
<evidence type="ECO:0000256" key="1">
    <source>
        <dbReference type="ARBA" id="ARBA00004123"/>
    </source>
</evidence>
<dbReference type="FunCoup" id="A0A5E4G384">
    <property type="interactions" value="88"/>
</dbReference>
<keyword evidence="2" id="KW-0805">Transcription regulation</keyword>
<sequence length="262" mass="30553">MNMDQYILEALEGEFLLDESLPVLNQRAFVPYTSRPITEKGLDKPPNSMNVNKRMVQFLRKSWAPATARIVTGEDCRERGFRHMLNERMRREKQKQSYMALHSMLPTGAKSDKNWIVQMTAMNIQQLQRYKEELRKRNMEVEAILVANEKERVNWSKIRLRVANPTSGVDSMLEVLRCLQYLGLKARNVQSNFSAQEFSAELEIETKVSLSLSPSQKYYNYFFSGSFLQMLASLDKLESSNHLFPCHQDKRKKKQICSSKLE</sequence>
<evidence type="ECO:0000256" key="4">
    <source>
        <dbReference type="ARBA" id="ARBA00023163"/>
    </source>
</evidence>
<protein>
    <submittedName>
        <fullName evidence="8">PREDICTED: mRNAion factor</fullName>
    </submittedName>
</protein>
<keyword evidence="6" id="KW-0175">Coiled coil</keyword>
<keyword evidence="4" id="KW-0804">Transcription</keyword>
<evidence type="ECO:0000259" key="7">
    <source>
        <dbReference type="PROSITE" id="PS50888"/>
    </source>
</evidence>
<reference evidence="9" key="1">
    <citation type="journal article" date="2020" name="Plant J.">
        <title>Transposons played a major role in the diversification between the closely related almond and peach genomes: results from the almond genome sequence.</title>
        <authorList>
            <person name="Alioto T."/>
            <person name="Alexiou K.G."/>
            <person name="Bardil A."/>
            <person name="Barteri F."/>
            <person name="Castanera R."/>
            <person name="Cruz F."/>
            <person name="Dhingra A."/>
            <person name="Duval H."/>
            <person name="Fernandez I Marti A."/>
            <person name="Frias L."/>
            <person name="Galan B."/>
            <person name="Garcia J.L."/>
            <person name="Howad W."/>
            <person name="Gomez-Garrido J."/>
            <person name="Gut M."/>
            <person name="Julca I."/>
            <person name="Morata J."/>
            <person name="Puigdomenech P."/>
            <person name="Ribeca P."/>
            <person name="Rubio Cabetas M.J."/>
            <person name="Vlasova A."/>
            <person name="Wirthensohn M."/>
            <person name="Garcia-Mas J."/>
            <person name="Gabaldon T."/>
            <person name="Casacuberta J.M."/>
            <person name="Arus P."/>
        </authorList>
    </citation>
    <scope>NUCLEOTIDE SEQUENCE [LARGE SCALE GENOMIC DNA]</scope>
    <source>
        <strain evidence="9">cv. Texas</strain>
    </source>
</reference>
<organism evidence="8 9">
    <name type="scientific">Prunus dulcis</name>
    <name type="common">Almond</name>
    <name type="synonym">Amygdalus dulcis</name>
    <dbReference type="NCBI Taxonomy" id="3755"/>
    <lineage>
        <taxon>Eukaryota</taxon>
        <taxon>Viridiplantae</taxon>
        <taxon>Streptophyta</taxon>
        <taxon>Embryophyta</taxon>
        <taxon>Tracheophyta</taxon>
        <taxon>Spermatophyta</taxon>
        <taxon>Magnoliopsida</taxon>
        <taxon>eudicotyledons</taxon>
        <taxon>Gunneridae</taxon>
        <taxon>Pentapetalae</taxon>
        <taxon>rosids</taxon>
        <taxon>fabids</taxon>
        <taxon>Rosales</taxon>
        <taxon>Rosaceae</taxon>
        <taxon>Amygdaloideae</taxon>
        <taxon>Amygdaleae</taxon>
        <taxon>Prunus</taxon>
    </lineage>
</organism>
<dbReference type="Pfam" id="PF00010">
    <property type="entry name" value="HLH"/>
    <property type="match status" value="1"/>
</dbReference>
<dbReference type="PANTHER" id="PTHR46665">
    <property type="entry name" value="TRANSCRIPTION FACTOR BHLH041-RELATED-RELATED"/>
    <property type="match status" value="1"/>
</dbReference>
<dbReference type="InterPro" id="IPR045239">
    <property type="entry name" value="bHLH95_bHLH"/>
</dbReference>
<evidence type="ECO:0000313" key="9">
    <source>
        <dbReference type="Proteomes" id="UP000327085"/>
    </source>
</evidence>
<name>A0A5E4G384_PRUDU</name>
<dbReference type="Proteomes" id="UP000327085">
    <property type="component" value="Chromosome 1"/>
</dbReference>
<evidence type="ECO:0000256" key="5">
    <source>
        <dbReference type="ARBA" id="ARBA00023242"/>
    </source>
</evidence>
<dbReference type="PANTHER" id="PTHR46665:SF6">
    <property type="entry name" value="TRANSCRIPTION FACTOR BHLH92"/>
    <property type="match status" value="1"/>
</dbReference>
<feature type="domain" description="BHLH" evidence="7">
    <location>
        <begin position="78"/>
        <end position="127"/>
    </location>
</feature>
<dbReference type="GO" id="GO:0046983">
    <property type="term" value="F:protein dimerization activity"/>
    <property type="evidence" value="ECO:0007669"/>
    <property type="project" value="InterPro"/>
</dbReference>
<dbReference type="GO" id="GO:0005634">
    <property type="term" value="C:nucleus"/>
    <property type="evidence" value="ECO:0007669"/>
    <property type="project" value="UniProtKB-SubCell"/>
</dbReference>
<dbReference type="Gramene" id="VVA34130">
    <property type="protein sequence ID" value="VVA34130"/>
    <property type="gene ID" value="Prudul26B004128"/>
</dbReference>
<dbReference type="InterPro" id="IPR011598">
    <property type="entry name" value="bHLH_dom"/>
</dbReference>
<evidence type="ECO:0000256" key="6">
    <source>
        <dbReference type="SAM" id="Coils"/>
    </source>
</evidence>
<evidence type="ECO:0000313" key="8">
    <source>
        <dbReference type="EMBL" id="VVA34130.1"/>
    </source>
</evidence>
<keyword evidence="3" id="KW-0238">DNA-binding</keyword>
<accession>A0A5E4G384</accession>
<dbReference type="Gene3D" id="4.10.280.10">
    <property type="entry name" value="Helix-loop-helix DNA-binding domain"/>
    <property type="match status" value="1"/>
</dbReference>
<gene>
    <name evidence="8" type="ORF">ALMOND_2B004128</name>
</gene>
<evidence type="ECO:0000256" key="2">
    <source>
        <dbReference type="ARBA" id="ARBA00023015"/>
    </source>
</evidence>